<evidence type="ECO:0000313" key="7">
    <source>
        <dbReference type="Proteomes" id="UP000265120"/>
    </source>
</evidence>
<feature type="coiled-coil region" evidence="3">
    <location>
        <begin position="283"/>
        <end position="370"/>
    </location>
</feature>
<dbReference type="GeneID" id="103398692"/>
<name>A0A3P8W8F0_CYNSE</name>
<dbReference type="InterPro" id="IPR026188">
    <property type="entry name" value="Lebercilin-like"/>
</dbReference>
<feature type="compositionally biased region" description="Basic and acidic residues" evidence="4">
    <location>
        <begin position="1"/>
        <end position="13"/>
    </location>
</feature>
<protein>
    <submittedName>
        <fullName evidence="6">Lebercilin LCA5</fullName>
    </submittedName>
</protein>
<feature type="domain" description="Lebercilin" evidence="5">
    <location>
        <begin position="172"/>
        <end position="364"/>
    </location>
</feature>
<feature type="region of interest" description="Disordered" evidence="4">
    <location>
        <begin position="1"/>
        <end position="169"/>
    </location>
</feature>
<dbReference type="PANTHER" id="PTHR16650:SF10">
    <property type="entry name" value="LEBERCILIN"/>
    <property type="match status" value="1"/>
</dbReference>
<feature type="compositionally biased region" description="Basic and acidic residues" evidence="4">
    <location>
        <begin position="380"/>
        <end position="394"/>
    </location>
</feature>
<keyword evidence="2 3" id="KW-0175">Coiled coil</keyword>
<feature type="region of interest" description="Disordered" evidence="4">
    <location>
        <begin position="505"/>
        <end position="613"/>
    </location>
</feature>
<dbReference type="Ensembl" id="ENSCSET00000022185.1">
    <property type="protein sequence ID" value="ENSCSEP00000021906.1"/>
    <property type="gene ID" value="ENSCSEG00000013980.1"/>
</dbReference>
<proteinExistence type="inferred from homology"/>
<keyword evidence="7" id="KW-1185">Reference proteome</keyword>
<dbReference type="GO" id="GO:0042073">
    <property type="term" value="P:intraciliary transport"/>
    <property type="evidence" value="ECO:0007669"/>
    <property type="project" value="TreeGrafter"/>
</dbReference>
<dbReference type="InterPro" id="IPR028933">
    <property type="entry name" value="Lebercilin_dom"/>
</dbReference>
<feature type="compositionally biased region" description="Low complexity" evidence="4">
    <location>
        <begin position="513"/>
        <end position="525"/>
    </location>
</feature>
<feature type="compositionally biased region" description="Polar residues" evidence="4">
    <location>
        <begin position="532"/>
        <end position="556"/>
    </location>
</feature>
<dbReference type="OMA" id="SKRGIRW"/>
<evidence type="ECO:0000259" key="5">
    <source>
        <dbReference type="Pfam" id="PF15619"/>
    </source>
</evidence>
<dbReference type="GO" id="GO:0005930">
    <property type="term" value="C:axoneme"/>
    <property type="evidence" value="ECO:0007669"/>
    <property type="project" value="TreeGrafter"/>
</dbReference>
<dbReference type="GO" id="GO:0035845">
    <property type="term" value="P:photoreceptor cell outer segment organization"/>
    <property type="evidence" value="ECO:0007669"/>
    <property type="project" value="Ensembl"/>
</dbReference>
<dbReference type="GeneTree" id="ENSGT00560000077266"/>
<dbReference type="InParanoid" id="A0A3P8W8F0"/>
<feature type="coiled-coil region" evidence="3">
    <location>
        <begin position="184"/>
        <end position="235"/>
    </location>
</feature>
<reference evidence="6" key="2">
    <citation type="submission" date="2025-09" db="UniProtKB">
        <authorList>
            <consortium name="Ensembl"/>
        </authorList>
    </citation>
    <scope>IDENTIFICATION</scope>
</reference>
<comment type="similarity">
    <text evidence="1">Belongs to the LCA5 family.</text>
</comment>
<dbReference type="RefSeq" id="XP_024909504.1">
    <property type="nucleotide sequence ID" value="XM_025053736.1"/>
</dbReference>
<feature type="compositionally biased region" description="Basic and acidic residues" evidence="4">
    <location>
        <begin position="66"/>
        <end position="79"/>
    </location>
</feature>
<feature type="compositionally biased region" description="Basic and acidic residues" evidence="4">
    <location>
        <begin position="39"/>
        <end position="57"/>
    </location>
</feature>
<dbReference type="CTD" id="167691"/>
<dbReference type="GO" id="GO:0045494">
    <property type="term" value="P:photoreceptor cell maintenance"/>
    <property type="evidence" value="ECO:0007669"/>
    <property type="project" value="Ensembl"/>
</dbReference>
<feature type="compositionally biased region" description="Low complexity" evidence="4">
    <location>
        <begin position="98"/>
        <end position="129"/>
    </location>
</feature>
<evidence type="ECO:0000256" key="1">
    <source>
        <dbReference type="ARBA" id="ARBA00010229"/>
    </source>
</evidence>
<dbReference type="KEGG" id="csem:103398692"/>
<evidence type="ECO:0000256" key="2">
    <source>
        <dbReference type="ARBA" id="ARBA00023054"/>
    </source>
</evidence>
<dbReference type="Pfam" id="PF15619">
    <property type="entry name" value="Lebercilin"/>
    <property type="match status" value="1"/>
</dbReference>
<evidence type="ECO:0000256" key="4">
    <source>
        <dbReference type="SAM" id="MobiDB-lite"/>
    </source>
</evidence>
<dbReference type="STRING" id="244447.ENSCSEP00000021906"/>
<sequence length="731" mass="82833">MDSDHATDHDKDSQNGSRRSSRSRKADPRLSSSRKHKRNFSEKIQDEEEKGNCEERRSKTRNWNSDPDKDQISDEEGRRGSGSYYSDDYENGSHSDRSLSPYTRSRTTSPTPKKGIRPKTSSASPPSKTGGMGHKGMIRPMCRGGRSLTQQQRKGARSQSKDSTPPRDLDLVTKRMLSGRLLKINELRNALAELQHRTDELQKENRTLKHLQFRQEKALQRYDDTESEISQLLTRHSSETHVLRERLRRTQDRERATERRLKYSEEQLQRSQATVMRLKKLVNQRELGAKEELSRRLEEEQARAEEAEHKVKELEHSIQLSNNSFQRYLAAEKKKTVNAQEEIKTLKEQLERLNNKIKEKEKELEAKNIYANRLLKPPLKKDTDGIVKQKEKLPSKNCSKAIQTDDRSSSLGFPTPPPALADAPDYHEQRPDEYLSLKELDGVNRPAESKVGHQNGEHQKMRKRSVDTHEEKMSSQRELWEKDTAISEETHHKKEQLLAKMHEIDRQSQGGQDSVFTESSDSSKSTSEHSSPRPQQQKNQHSSIFTLTSAEESTNLVPGDGSAERGRKRSGMGRKTLGTLSNEDLAFGSYAPSFGNSSPRGSSDLPPPPHKEERNSALEAIGVFSIRGVETEKEIYMKKEMAKDKKSNLIHQLFGAVATPAGDNSSTCNKLELLSSPSPANNVRSRGDGLMSFNAAPSPPPSSLNILHVAESRTAVRAIPSFDDEIEELRL</sequence>
<dbReference type="Proteomes" id="UP000265120">
    <property type="component" value="Unassembled WGS sequence"/>
</dbReference>
<feature type="region of interest" description="Disordered" evidence="4">
    <location>
        <begin position="380"/>
        <end position="426"/>
    </location>
</feature>
<accession>A0A3P8W8F0</accession>
<feature type="compositionally biased region" description="Polar residues" evidence="4">
    <location>
        <begin position="147"/>
        <end position="163"/>
    </location>
</feature>
<evidence type="ECO:0000313" key="6">
    <source>
        <dbReference type="Ensembl" id="ENSCSEP00000021906.1"/>
    </source>
</evidence>
<dbReference type="PANTHER" id="PTHR16650">
    <property type="entry name" value="C21ORF13-RELATED"/>
    <property type="match status" value="1"/>
</dbReference>
<feature type="region of interest" description="Disordered" evidence="4">
    <location>
        <begin position="440"/>
        <end position="486"/>
    </location>
</feature>
<reference evidence="6" key="1">
    <citation type="submission" date="2025-08" db="UniProtKB">
        <authorList>
            <consortium name="Ensembl"/>
        </authorList>
    </citation>
    <scope>IDENTIFICATION</scope>
</reference>
<dbReference type="AlphaFoldDB" id="A0A3P8W8F0"/>
<evidence type="ECO:0000256" key="3">
    <source>
        <dbReference type="SAM" id="Coils"/>
    </source>
</evidence>
<organism evidence="6 7">
    <name type="scientific">Cynoglossus semilaevis</name>
    <name type="common">Tongue sole</name>
    <dbReference type="NCBI Taxonomy" id="244447"/>
    <lineage>
        <taxon>Eukaryota</taxon>
        <taxon>Metazoa</taxon>
        <taxon>Chordata</taxon>
        <taxon>Craniata</taxon>
        <taxon>Vertebrata</taxon>
        <taxon>Euteleostomi</taxon>
        <taxon>Actinopterygii</taxon>
        <taxon>Neopterygii</taxon>
        <taxon>Teleostei</taxon>
        <taxon>Neoteleostei</taxon>
        <taxon>Acanthomorphata</taxon>
        <taxon>Carangaria</taxon>
        <taxon>Pleuronectiformes</taxon>
        <taxon>Pleuronectoidei</taxon>
        <taxon>Cynoglossidae</taxon>
        <taxon>Cynoglossinae</taxon>
        <taxon>Cynoglossus</taxon>
    </lineage>
</organism>